<organism evidence="1 2">
    <name type="scientific">Necator americanus</name>
    <name type="common">Human hookworm</name>
    <dbReference type="NCBI Taxonomy" id="51031"/>
    <lineage>
        <taxon>Eukaryota</taxon>
        <taxon>Metazoa</taxon>
        <taxon>Ecdysozoa</taxon>
        <taxon>Nematoda</taxon>
        <taxon>Chromadorea</taxon>
        <taxon>Rhabditida</taxon>
        <taxon>Rhabditina</taxon>
        <taxon>Rhabditomorpha</taxon>
        <taxon>Strongyloidea</taxon>
        <taxon>Ancylostomatidae</taxon>
        <taxon>Bunostominae</taxon>
        <taxon>Necator</taxon>
    </lineage>
</organism>
<reference evidence="2" key="1">
    <citation type="journal article" date="2014" name="Nat. Genet.">
        <title>Genome of the human hookworm Necator americanus.</title>
        <authorList>
            <person name="Tang Y.T."/>
            <person name="Gao X."/>
            <person name="Rosa B.A."/>
            <person name="Abubucker S."/>
            <person name="Hallsworth-Pepin K."/>
            <person name="Martin J."/>
            <person name="Tyagi R."/>
            <person name="Heizer E."/>
            <person name="Zhang X."/>
            <person name="Bhonagiri-Palsikar V."/>
            <person name="Minx P."/>
            <person name="Warren W.C."/>
            <person name="Wang Q."/>
            <person name="Zhan B."/>
            <person name="Hotez P.J."/>
            <person name="Sternberg P.W."/>
            <person name="Dougall A."/>
            <person name="Gaze S.T."/>
            <person name="Mulvenna J."/>
            <person name="Sotillo J."/>
            <person name="Ranganathan S."/>
            <person name="Rabelo E.M."/>
            <person name="Wilson R.K."/>
            <person name="Felgner P.L."/>
            <person name="Bethony J."/>
            <person name="Hawdon J.M."/>
            <person name="Gasser R.B."/>
            <person name="Loukas A."/>
            <person name="Mitreva M."/>
        </authorList>
    </citation>
    <scope>NUCLEOTIDE SEQUENCE [LARGE SCALE GENOMIC DNA]</scope>
</reference>
<dbReference type="OrthoDB" id="6500128at2759"/>
<proteinExistence type="predicted"/>
<dbReference type="AlphaFoldDB" id="W2SPD3"/>
<sequence length="73" mass="8494">MEELIDRIRRKELVILRKSYLVRNVIDSFNTSSPFMVALFSFATYVLSSPSHELTPQVEEIVNLLCLKDFSRS</sequence>
<evidence type="ECO:0000313" key="2">
    <source>
        <dbReference type="Proteomes" id="UP000053676"/>
    </source>
</evidence>
<dbReference type="STRING" id="51031.W2SPD3"/>
<gene>
    <name evidence="1" type="ORF">NECAME_14678</name>
</gene>
<name>W2SPD3_NECAM</name>
<dbReference type="Proteomes" id="UP000053676">
    <property type="component" value="Unassembled WGS sequence"/>
</dbReference>
<accession>W2SPD3</accession>
<dbReference type="EMBL" id="KI668929">
    <property type="protein sequence ID" value="ETN70562.1"/>
    <property type="molecule type" value="Genomic_DNA"/>
</dbReference>
<dbReference type="KEGG" id="nai:NECAME_14678"/>
<keyword evidence="2" id="KW-1185">Reference proteome</keyword>
<evidence type="ECO:0000313" key="1">
    <source>
        <dbReference type="EMBL" id="ETN70562.1"/>
    </source>
</evidence>
<protein>
    <submittedName>
        <fullName evidence="1">Uncharacterized protein</fullName>
    </submittedName>
</protein>